<protein>
    <recommendedName>
        <fullName evidence="1">IrrE N-terminal-like domain-containing protein</fullName>
    </recommendedName>
</protein>
<dbReference type="EMBL" id="LYPB01000049">
    <property type="protein sequence ID" value="OAS21394.1"/>
    <property type="molecule type" value="Genomic_DNA"/>
</dbReference>
<proteinExistence type="predicted"/>
<evidence type="ECO:0000313" key="2">
    <source>
        <dbReference type="EMBL" id="OAS21394.1"/>
    </source>
</evidence>
<reference evidence="2 3" key="1">
    <citation type="submission" date="2016-05" db="EMBL/GenBank/DDBJ databases">
        <title>Paenibacillus sp. 1ZS3-15 nov., isolated from the rhizosphere soil.</title>
        <authorList>
            <person name="Zhang X.X."/>
            <person name="Zhang J."/>
        </authorList>
    </citation>
    <scope>NUCLEOTIDE SEQUENCE [LARGE SCALE GENOMIC DNA]</scope>
    <source>
        <strain evidence="2 3">1ZS3-15</strain>
    </source>
</reference>
<evidence type="ECO:0000259" key="1">
    <source>
        <dbReference type="Pfam" id="PF06114"/>
    </source>
</evidence>
<dbReference type="PANTHER" id="PTHR43236">
    <property type="entry name" value="ANTITOXIN HIGA1"/>
    <property type="match status" value="1"/>
</dbReference>
<comment type="caution">
    <text evidence="2">The sequence shown here is derived from an EMBL/GenBank/DDBJ whole genome shotgun (WGS) entry which is preliminary data.</text>
</comment>
<feature type="domain" description="IrrE N-terminal-like" evidence="1">
    <location>
        <begin position="30"/>
        <end position="171"/>
    </location>
</feature>
<evidence type="ECO:0000313" key="3">
    <source>
        <dbReference type="Proteomes" id="UP000078454"/>
    </source>
</evidence>
<dbReference type="RefSeq" id="WP_068662965.1">
    <property type="nucleotide sequence ID" value="NZ_LYPB01000049.1"/>
</dbReference>
<sequence>MNINKAEKKAEQLLNKFNIQELPIPVEEIAKNLNIHVQYQPFEGELSGLLFRNEDESEVIIGVNSSHSLNRQRFTIAHELGHFLLHKGNEMHVDRGFKLNFRDENSAKAINPEEVEANAFAAALLMPKQFLIEAIQEKLDGEIDLLNNESKQFTEIAEQFKVSQQALFIRLGKIGVI</sequence>
<dbReference type="PANTHER" id="PTHR43236:SF2">
    <property type="entry name" value="BLL0069 PROTEIN"/>
    <property type="match status" value="1"/>
</dbReference>
<accession>A0A198AIR7</accession>
<dbReference type="InterPro" id="IPR052345">
    <property type="entry name" value="Rad_response_metalloprotease"/>
</dbReference>
<dbReference type="STRING" id="1850517.A8708_31495"/>
<dbReference type="InterPro" id="IPR010359">
    <property type="entry name" value="IrrE_HExxH"/>
</dbReference>
<dbReference type="Proteomes" id="UP000078454">
    <property type="component" value="Unassembled WGS sequence"/>
</dbReference>
<dbReference type="Pfam" id="PF06114">
    <property type="entry name" value="Peptidase_M78"/>
    <property type="match status" value="1"/>
</dbReference>
<dbReference type="Gene3D" id="1.10.10.2910">
    <property type="match status" value="1"/>
</dbReference>
<keyword evidence="3" id="KW-1185">Reference proteome</keyword>
<name>A0A198AIR7_9BACL</name>
<organism evidence="2 3">
    <name type="scientific">Paenibacillus oryzisoli</name>
    <dbReference type="NCBI Taxonomy" id="1850517"/>
    <lineage>
        <taxon>Bacteria</taxon>
        <taxon>Bacillati</taxon>
        <taxon>Bacillota</taxon>
        <taxon>Bacilli</taxon>
        <taxon>Bacillales</taxon>
        <taxon>Paenibacillaceae</taxon>
        <taxon>Paenibacillus</taxon>
    </lineage>
</organism>
<gene>
    <name evidence="2" type="ORF">A8708_31495</name>
</gene>
<dbReference type="AlphaFoldDB" id="A0A198AIR7"/>
<dbReference type="OrthoDB" id="9816277at2"/>